<keyword evidence="3" id="KW-1185">Reference proteome</keyword>
<evidence type="ECO:0000256" key="1">
    <source>
        <dbReference type="SAM" id="Phobius"/>
    </source>
</evidence>
<dbReference type="Proteomes" id="UP000648722">
    <property type="component" value="Unassembled WGS sequence"/>
</dbReference>
<gene>
    <name evidence="2" type="ORF">GCM10007420_12300</name>
</gene>
<keyword evidence="1" id="KW-0812">Transmembrane</keyword>
<name>A0ABQ1XML8_9PROT</name>
<evidence type="ECO:0000313" key="3">
    <source>
        <dbReference type="Proteomes" id="UP000648722"/>
    </source>
</evidence>
<protein>
    <submittedName>
        <fullName evidence="2">Uncharacterized protein</fullName>
    </submittedName>
</protein>
<accession>A0ABQ1XML8</accession>
<evidence type="ECO:0000313" key="2">
    <source>
        <dbReference type="EMBL" id="GGG98033.1"/>
    </source>
</evidence>
<keyword evidence="1" id="KW-1133">Transmembrane helix</keyword>
<reference evidence="3" key="1">
    <citation type="journal article" date="2019" name="Int. J. Syst. Evol. Microbiol.">
        <title>The Global Catalogue of Microorganisms (GCM) 10K type strain sequencing project: providing services to taxonomists for standard genome sequencing and annotation.</title>
        <authorList>
            <consortium name="The Broad Institute Genomics Platform"/>
            <consortium name="The Broad Institute Genome Sequencing Center for Infectious Disease"/>
            <person name="Wu L."/>
            <person name="Ma J."/>
        </authorList>
    </citation>
    <scope>NUCLEOTIDE SEQUENCE [LARGE SCALE GENOMIC DNA]</scope>
    <source>
        <strain evidence="3">CGMCC 1.12766</strain>
    </source>
</reference>
<organism evidence="2 3">
    <name type="scientific">Glycocaulis albus</name>
    <dbReference type="NCBI Taxonomy" id="1382801"/>
    <lineage>
        <taxon>Bacteria</taxon>
        <taxon>Pseudomonadati</taxon>
        <taxon>Pseudomonadota</taxon>
        <taxon>Alphaproteobacteria</taxon>
        <taxon>Maricaulales</taxon>
        <taxon>Maricaulaceae</taxon>
        <taxon>Glycocaulis</taxon>
    </lineage>
</organism>
<keyword evidence="1" id="KW-0472">Membrane</keyword>
<dbReference type="EMBL" id="BMFS01000004">
    <property type="protein sequence ID" value="GGG98033.1"/>
    <property type="molecule type" value="Genomic_DNA"/>
</dbReference>
<comment type="caution">
    <text evidence="2">The sequence shown here is derived from an EMBL/GenBank/DDBJ whole genome shotgun (WGS) entry which is preliminary data.</text>
</comment>
<sequence length="55" mass="5481">MADFSDGNGRPGRNINLGALLIAIAMFGTCLVVAHASGVLGDTSSGLFIAQGSES</sequence>
<feature type="transmembrane region" description="Helical" evidence="1">
    <location>
        <begin position="15"/>
        <end position="34"/>
    </location>
</feature>
<proteinExistence type="predicted"/>
<dbReference type="RefSeq" id="WP_188451679.1">
    <property type="nucleotide sequence ID" value="NZ_BMFS01000004.1"/>
</dbReference>